<dbReference type="GO" id="GO:0005737">
    <property type="term" value="C:cytoplasm"/>
    <property type="evidence" value="ECO:0007669"/>
    <property type="project" value="TreeGrafter"/>
</dbReference>
<organism evidence="3 4">
    <name type="scientific">Torulaspora delbrueckii</name>
    <name type="common">Yeast</name>
    <name type="synonym">Candida colliculosa</name>
    <dbReference type="NCBI Taxonomy" id="4950"/>
    <lineage>
        <taxon>Eukaryota</taxon>
        <taxon>Fungi</taxon>
        <taxon>Dikarya</taxon>
        <taxon>Ascomycota</taxon>
        <taxon>Saccharomycotina</taxon>
        <taxon>Saccharomycetes</taxon>
        <taxon>Saccharomycetales</taxon>
        <taxon>Saccharomycetaceae</taxon>
        <taxon>Torulaspora</taxon>
    </lineage>
</organism>
<dbReference type="InterPro" id="IPR029058">
    <property type="entry name" value="AB_hydrolase_fold"/>
</dbReference>
<dbReference type="HOGENOM" id="CLU_051938_2_2_1"/>
<name>G8ZPF3_TORDE</name>
<dbReference type="InterPro" id="IPR005645">
    <property type="entry name" value="FSH-like_dom"/>
</dbReference>
<dbReference type="KEGG" id="tdl:TDEL_0B03680"/>
<dbReference type="EMBL" id="HE616743">
    <property type="protein sequence ID" value="CCE90497.1"/>
    <property type="molecule type" value="Genomic_DNA"/>
</dbReference>
<dbReference type="Pfam" id="PF03959">
    <property type="entry name" value="FSH1"/>
    <property type="match status" value="1"/>
</dbReference>
<dbReference type="RefSeq" id="XP_003679708.1">
    <property type="nucleotide sequence ID" value="XM_003679660.1"/>
</dbReference>
<dbReference type="GeneID" id="11504576"/>
<reference evidence="3 4" key="1">
    <citation type="journal article" date="2011" name="Proc. Natl. Acad. Sci. U.S.A.">
        <title>Evolutionary erosion of yeast sex chromosomes by mating-type switching accidents.</title>
        <authorList>
            <person name="Gordon J.L."/>
            <person name="Armisen D."/>
            <person name="Proux-Wera E."/>
            <person name="Oheigeartaigh S.S."/>
            <person name="Byrne K.P."/>
            <person name="Wolfe K.H."/>
        </authorList>
    </citation>
    <scope>NUCLEOTIDE SEQUENCE [LARGE SCALE GENOMIC DNA]</scope>
    <source>
        <strain evidence="4">ATCC 10662 / CBS 1146 / NBRC 0425 / NCYC 2629 / NRRL Y-866</strain>
    </source>
</reference>
<dbReference type="GO" id="GO:0005634">
    <property type="term" value="C:nucleus"/>
    <property type="evidence" value="ECO:0007669"/>
    <property type="project" value="TreeGrafter"/>
</dbReference>
<dbReference type="InterPro" id="IPR050593">
    <property type="entry name" value="LovG"/>
</dbReference>
<sequence>MSKKILALHGLAQSGDYFKSKTKGLRNEIEKLGYELVYATAPNSHSPADIPDDIGDVVTSGDDNHVLAWIENDLTNKTYKLPQTSIDYLHEFVIENGPFVGVLGFSQGAGVAGYLMTDFNGLLSLTEEQQPPLHFFMSFSGFRFQPDCYQKQYDDHPIAVPSLHVQGDLDTITEPFKIEALYNSCKPETRTFLKHAGGHYVPNSRGFAKKVVEWLQEVDTE</sequence>
<dbReference type="GO" id="GO:0016787">
    <property type="term" value="F:hydrolase activity"/>
    <property type="evidence" value="ECO:0007669"/>
    <property type="project" value="UniProtKB-KW"/>
</dbReference>
<dbReference type="PANTHER" id="PTHR48070:SF6">
    <property type="entry name" value="ESTERASE OVCA2"/>
    <property type="match status" value="1"/>
</dbReference>
<dbReference type="eggNOG" id="KOG2551">
    <property type="taxonomic scope" value="Eukaryota"/>
</dbReference>
<keyword evidence="1" id="KW-0378">Hydrolase</keyword>
<keyword evidence="4" id="KW-1185">Reference proteome</keyword>
<dbReference type="PANTHER" id="PTHR48070">
    <property type="entry name" value="ESTERASE OVCA2"/>
    <property type="match status" value="1"/>
</dbReference>
<gene>
    <name evidence="3" type="primary">TDEL0B03680</name>
    <name evidence="3" type="ORF">TDEL_0B03680</name>
</gene>
<evidence type="ECO:0000259" key="2">
    <source>
        <dbReference type="Pfam" id="PF03959"/>
    </source>
</evidence>
<dbReference type="AlphaFoldDB" id="G8ZPF3"/>
<dbReference type="Proteomes" id="UP000005627">
    <property type="component" value="Chromosome 2"/>
</dbReference>
<dbReference type="SUPFAM" id="SSF53474">
    <property type="entry name" value="alpha/beta-Hydrolases"/>
    <property type="match status" value="1"/>
</dbReference>
<dbReference type="InParanoid" id="G8ZPF3"/>
<proteinExistence type="predicted"/>
<accession>G8ZPF3</accession>
<evidence type="ECO:0000256" key="1">
    <source>
        <dbReference type="ARBA" id="ARBA00022801"/>
    </source>
</evidence>
<evidence type="ECO:0000313" key="3">
    <source>
        <dbReference type="EMBL" id="CCE90497.1"/>
    </source>
</evidence>
<feature type="domain" description="Serine hydrolase" evidence="2">
    <location>
        <begin position="2"/>
        <end position="210"/>
    </location>
</feature>
<dbReference type="OrthoDB" id="2094269at2759"/>
<dbReference type="Gene3D" id="3.40.50.1820">
    <property type="entry name" value="alpha/beta hydrolase"/>
    <property type="match status" value="1"/>
</dbReference>
<dbReference type="FunCoup" id="G8ZPF3">
    <property type="interactions" value="393"/>
</dbReference>
<evidence type="ECO:0000313" key="4">
    <source>
        <dbReference type="Proteomes" id="UP000005627"/>
    </source>
</evidence>
<protein>
    <recommendedName>
        <fullName evidence="2">Serine hydrolase domain-containing protein</fullName>
    </recommendedName>
</protein>